<feature type="non-terminal residue" evidence="1">
    <location>
        <position position="227"/>
    </location>
</feature>
<keyword evidence="1" id="KW-0347">Helicase</keyword>
<reference evidence="1" key="1">
    <citation type="submission" date="2022-07" db="EMBL/GenBank/DDBJ databases">
        <title>Phylogenomic reconstructions and comparative analyses of Kickxellomycotina fungi.</title>
        <authorList>
            <person name="Reynolds N.K."/>
            <person name="Stajich J.E."/>
            <person name="Barry K."/>
            <person name="Grigoriev I.V."/>
            <person name="Crous P."/>
            <person name="Smith M.E."/>
        </authorList>
    </citation>
    <scope>NUCLEOTIDE SEQUENCE</scope>
    <source>
        <strain evidence="1">Benny 63K</strain>
    </source>
</reference>
<evidence type="ECO:0000313" key="2">
    <source>
        <dbReference type="Proteomes" id="UP001150581"/>
    </source>
</evidence>
<dbReference type="EC" id="3.6.4.12" evidence="1"/>
<name>A0ACC1IKU4_9FUNG</name>
<proteinExistence type="predicted"/>
<dbReference type="EMBL" id="JANBPG010000300">
    <property type="protein sequence ID" value="KAJ1897766.1"/>
    <property type="molecule type" value="Genomic_DNA"/>
</dbReference>
<keyword evidence="2" id="KW-1185">Reference proteome</keyword>
<keyword evidence="1" id="KW-0067">ATP-binding</keyword>
<accession>A0ACC1IKU4</accession>
<organism evidence="1 2">
    <name type="scientific">Kickxella alabastrina</name>
    <dbReference type="NCBI Taxonomy" id="61397"/>
    <lineage>
        <taxon>Eukaryota</taxon>
        <taxon>Fungi</taxon>
        <taxon>Fungi incertae sedis</taxon>
        <taxon>Zoopagomycota</taxon>
        <taxon>Kickxellomycotina</taxon>
        <taxon>Kickxellomycetes</taxon>
        <taxon>Kickxellales</taxon>
        <taxon>Kickxellaceae</taxon>
        <taxon>Kickxella</taxon>
    </lineage>
</organism>
<comment type="caution">
    <text evidence="1">The sequence shown here is derived from an EMBL/GenBank/DDBJ whole genome shotgun (WGS) entry which is preliminary data.</text>
</comment>
<dbReference type="Proteomes" id="UP001150581">
    <property type="component" value="Unassembled WGS sequence"/>
</dbReference>
<sequence length="227" mass="24867">MAARCLYAGGPLPVCWRPAACMLAARCLYAGRPLPSNRRNRKRQAETLSDSEDAAQPATPGGGMHFPPSSPGRMGMDGPLPPSSPPASSPFMGYSRYGDGDGDDDEIDGLDDDLPERLEDAELRDGEGEMLALEEDDDGEDLFGPGMESDYQHNAQLDRYDADMLDDTDFGSMDPAERARVEARLRRRDFEEGRGQPRSRIPLAFMQDFEDADDARFSRSGRRAAGG</sequence>
<keyword evidence="1" id="KW-0547">Nucleotide-binding</keyword>
<keyword evidence="1" id="KW-0378">Hydrolase</keyword>
<gene>
    <name evidence="1" type="primary">MCM2_1</name>
    <name evidence="1" type="ORF">LPJ66_003170</name>
</gene>
<protein>
    <submittedName>
        <fullName evidence="1">MCM DNA helicase complex subunit</fullName>
        <ecNumber evidence="1">3.6.4.12</ecNumber>
    </submittedName>
</protein>
<evidence type="ECO:0000313" key="1">
    <source>
        <dbReference type="EMBL" id="KAJ1897766.1"/>
    </source>
</evidence>